<reference evidence="10 11" key="1">
    <citation type="submission" date="2017-12" db="EMBL/GenBank/DDBJ databases">
        <title>Genome Sequence of a Multidrug-Resistant Candida haemulonii Isolate from a Patient with Chronic Leg Ulcers in Israel.</title>
        <authorList>
            <person name="Chow N.A."/>
            <person name="Gade L."/>
            <person name="Batra D."/>
            <person name="Rowe L.A."/>
            <person name="Ben-Ami R."/>
            <person name="Loparev V.N."/>
            <person name="Litvintseva A.P."/>
        </authorList>
    </citation>
    <scope>NUCLEOTIDE SEQUENCE [LARGE SCALE GENOMIC DNA]</scope>
    <source>
        <strain evidence="10 11">B11899</strain>
    </source>
</reference>
<keyword evidence="3" id="KW-0677">Repeat</keyword>
<dbReference type="Gene3D" id="3.30.60.270">
    <property type="match status" value="1"/>
</dbReference>
<keyword evidence="2 8" id="KW-0812">Transmembrane</keyword>
<evidence type="ECO:0000256" key="2">
    <source>
        <dbReference type="ARBA" id="ARBA00022692"/>
    </source>
</evidence>
<accession>A0A2V1AP70</accession>
<dbReference type="PANTHER" id="PTHR12106">
    <property type="entry name" value="SORTILIN RELATED"/>
    <property type="match status" value="1"/>
</dbReference>
<dbReference type="GO" id="GO:0006896">
    <property type="term" value="P:Golgi to vacuole transport"/>
    <property type="evidence" value="ECO:0007669"/>
    <property type="project" value="TreeGrafter"/>
</dbReference>
<evidence type="ECO:0000256" key="8">
    <source>
        <dbReference type="SAM" id="Phobius"/>
    </source>
</evidence>
<dbReference type="SMART" id="SM00602">
    <property type="entry name" value="VPS10"/>
    <property type="match status" value="2"/>
</dbReference>
<sequence>MLHFAAAFEPKVYKTEFEGATRDVHFFEDSSHIATASGKGLRVSFDDGASWEEVKATKGKDIGFFAGDPYMKERALAFSMAVGYYTTDRGKTWKEFDWGKKDGNSFMRYDKLSYNVADKNMLLFMTTSCPDGMFPGDCKNQYYYTTDGLKSVKKLPVDSESCIFAKSNKDFDFSGDSKTIICVKHKLNSFGHVMESSIVSSNDFFKSETDISNPGLKNGRVLDLTIDASFMVATVSSDRFNQDSQVSFFVSKNGKTFEKSNFKAEMNRGAIKFLPSSKSGLFVEVAEIRSHLRRAPVAKVFKSDSQGINFDVVAEDVMFRGFEKVDNFDGVWVASKMKMSDADTGRHIPFTSMITLNDGKDWQPLSMLDDDSCKVEQGCSLHLYSVRTFDTDHQAKTGPTANILLGIGNVGSESGHFDDSKTFVSRDGGLTWTKALDEPAMFSFGDQGNVILAVPPRFKQRDKQDVNYYYSLDQGLTWDQGSLGVKFSPMLLSTTTDGTTSKFFLGGQIDLNQQIYTMLDFSKAYGATKCKDKDLEKVYARVVDGKPLCHYGHKESVMRRKPDAKCFVSKIWEDLIVKEEPCECTEADFECSKYFKLSPKGACVPNEEKIKEACSSKKSKKVKLADKQLSAGNLCKQSNKETFVAEEEFNCEDYADVDKPSGKKLVSVSHEFEGRLEQYSYVKAGDRENLLVRTSNKVMFASNDGGSSFTKVPVYEKIDWFAVGATPGSVVLITDNEIFYYSKDGGNSFSKLKAPSKLVPTRLLRPSFHPTNDDKFIWYGSDGCDPMSSPFCEVTAYHTRDGGQSFDKLRSGVQFCDYISMNNEGETNLIYCLTSGEKPQLLSSTNYFRESSPKVLFDNVASYALKSNYVIVATVLEGEKEMRAKVTVDGSTFADASFPKDFKVEAQTAYNILDSADHSIFMHVTTDGRQNKEVGSLLKSNSNGTYYVLSLKDVNRGKFGFVDYDRIQALEGIILANTVSNPGKDEKKKLKTVISFNDGSEWAYLSPPTVDSEGKKFKCSGSSLDKCSLHLQSFTERPDFTDTYGSSSAVGVLFGVGNVGEYLGENDLATYMSRDAGLTWKEVVKGQHMWEFGDQGTVLVLVDQLKETNSLTYSTNGGEDWQEYKFADKNIVVLDLATVQSDTSLKFVIFVAEKSDLQTTHAYSIDFTNYFSRQCELDLENPKGGDFEYWSPKRPFSKDNCLFGREVKYLRRKNDRVDCFIGAAPLKDGFEASRVCTCTRADYECDYNYYRDSDGTCKLVDGLSPADRMKEMCEKEGTFQYFEPTGYRKIPLSKCEGGKGFDSLKTRPCPGHESEYNDHYGVGLGGGRIFGVIFAPIVIFIVVFLLASWFVYERGIRRNGGFERLGQIRLDDDDDFQPIEENAVDVAVNKVVKGGIVVVAGTVAAFKTIRKIDRALLERISSALFGRRSGHRNYVRVPDDEDELFGNFDDNYEDELENAHDIAFEIEDSPGEFSEYADEPPVGDDQAAESDERLFDIDDQSEDDNDSSRRGEE</sequence>
<organism evidence="10 11">
    <name type="scientific">Candidozyma haemuli</name>
    <dbReference type="NCBI Taxonomy" id="45357"/>
    <lineage>
        <taxon>Eukaryota</taxon>
        <taxon>Fungi</taxon>
        <taxon>Dikarya</taxon>
        <taxon>Ascomycota</taxon>
        <taxon>Saccharomycotina</taxon>
        <taxon>Pichiomycetes</taxon>
        <taxon>Metschnikowiaceae</taxon>
        <taxon>Candidozyma</taxon>
    </lineage>
</organism>
<name>A0A2V1AP70_9ASCO</name>
<dbReference type="STRING" id="45357.A0A2V1AP70"/>
<dbReference type="InterPro" id="IPR006581">
    <property type="entry name" value="VPS10"/>
</dbReference>
<comment type="caution">
    <text evidence="10">The sequence shown here is derived from an EMBL/GenBank/DDBJ whole genome shotgun (WGS) entry which is preliminary data.</text>
</comment>
<dbReference type="InterPro" id="IPR050310">
    <property type="entry name" value="VPS10-sortilin"/>
</dbReference>
<dbReference type="InterPro" id="IPR031778">
    <property type="entry name" value="Sortilin_N"/>
</dbReference>
<dbReference type="SUPFAM" id="SSF110296">
    <property type="entry name" value="Oligoxyloglucan reducing end-specific cellobiohydrolase"/>
    <property type="match status" value="3"/>
</dbReference>
<dbReference type="GeneID" id="37008850"/>
<dbReference type="Pfam" id="PF15901">
    <property type="entry name" value="Sortilin_C"/>
    <property type="match status" value="2"/>
</dbReference>
<keyword evidence="5 8" id="KW-0472">Membrane</keyword>
<dbReference type="Gene3D" id="2.130.10.10">
    <property type="entry name" value="YVTN repeat-like/Quinoprotein amine dehydrogenase"/>
    <property type="match status" value="2"/>
</dbReference>
<dbReference type="EMBL" id="PKFO01000002">
    <property type="protein sequence ID" value="PVH19669.1"/>
    <property type="molecule type" value="Genomic_DNA"/>
</dbReference>
<feature type="compositionally biased region" description="Acidic residues" evidence="7">
    <location>
        <begin position="1468"/>
        <end position="1489"/>
    </location>
</feature>
<evidence type="ECO:0000259" key="9">
    <source>
        <dbReference type="SMART" id="SM00602"/>
    </source>
</evidence>
<evidence type="ECO:0000256" key="3">
    <source>
        <dbReference type="ARBA" id="ARBA00022737"/>
    </source>
</evidence>
<gene>
    <name evidence="10" type="ORF">CXQ85_003520</name>
</gene>
<keyword evidence="4 8" id="KW-1133">Transmembrane helix</keyword>
<dbReference type="OrthoDB" id="443634at2759"/>
<evidence type="ECO:0000256" key="4">
    <source>
        <dbReference type="ARBA" id="ARBA00022989"/>
    </source>
</evidence>
<evidence type="ECO:0000313" key="11">
    <source>
        <dbReference type="Proteomes" id="UP000244309"/>
    </source>
</evidence>
<dbReference type="FunFam" id="3.30.60.270:FF:000005">
    <property type="entry name" value="Sortilin"/>
    <property type="match status" value="1"/>
</dbReference>
<feature type="transmembrane region" description="Helical" evidence="8">
    <location>
        <begin position="1329"/>
        <end position="1352"/>
    </location>
</feature>
<feature type="region of interest" description="Disordered" evidence="7">
    <location>
        <begin position="1468"/>
        <end position="1513"/>
    </location>
</feature>
<dbReference type="Proteomes" id="UP000244309">
    <property type="component" value="Unassembled WGS sequence"/>
</dbReference>
<protein>
    <recommendedName>
        <fullName evidence="9">VPS10 domain-containing protein</fullName>
    </recommendedName>
</protein>
<dbReference type="Pfam" id="PF15902">
    <property type="entry name" value="Sortilin-Vps10"/>
    <property type="match status" value="2"/>
</dbReference>
<proteinExistence type="predicted"/>
<evidence type="ECO:0000256" key="7">
    <source>
        <dbReference type="SAM" id="MobiDB-lite"/>
    </source>
</evidence>
<dbReference type="GO" id="GO:0005829">
    <property type="term" value="C:cytosol"/>
    <property type="evidence" value="ECO:0007669"/>
    <property type="project" value="GOC"/>
</dbReference>
<dbReference type="PANTHER" id="PTHR12106:SF27">
    <property type="entry name" value="SORTILIN-RELATED RECEPTOR"/>
    <property type="match status" value="1"/>
</dbReference>
<dbReference type="GO" id="GO:0016020">
    <property type="term" value="C:membrane"/>
    <property type="evidence" value="ECO:0007669"/>
    <property type="project" value="UniProtKB-SubCell"/>
</dbReference>
<dbReference type="VEuPathDB" id="FungiDB:CXQ85_003520"/>
<dbReference type="GO" id="GO:0006895">
    <property type="term" value="P:Golgi to endosome transport"/>
    <property type="evidence" value="ECO:0007669"/>
    <property type="project" value="TreeGrafter"/>
</dbReference>
<evidence type="ECO:0000313" key="10">
    <source>
        <dbReference type="EMBL" id="PVH19669.1"/>
    </source>
</evidence>
<dbReference type="GO" id="GO:0005794">
    <property type="term" value="C:Golgi apparatus"/>
    <property type="evidence" value="ECO:0007669"/>
    <property type="project" value="TreeGrafter"/>
</dbReference>
<dbReference type="GO" id="GO:0006623">
    <property type="term" value="P:protein targeting to vacuole"/>
    <property type="evidence" value="ECO:0007669"/>
    <property type="project" value="TreeGrafter"/>
</dbReference>
<evidence type="ECO:0000256" key="1">
    <source>
        <dbReference type="ARBA" id="ARBA00004370"/>
    </source>
</evidence>
<evidence type="ECO:0000256" key="6">
    <source>
        <dbReference type="ARBA" id="ARBA00023180"/>
    </source>
</evidence>
<dbReference type="RefSeq" id="XP_025340609.1">
    <property type="nucleotide sequence ID" value="XM_025487161.1"/>
</dbReference>
<feature type="domain" description="VPS10" evidence="9">
    <location>
        <begin position="30"/>
        <end position="654"/>
    </location>
</feature>
<feature type="domain" description="VPS10" evidence="9">
    <location>
        <begin position="688"/>
        <end position="1314"/>
    </location>
</feature>
<keyword evidence="11" id="KW-1185">Reference proteome</keyword>
<evidence type="ECO:0000256" key="5">
    <source>
        <dbReference type="ARBA" id="ARBA00023136"/>
    </source>
</evidence>
<keyword evidence="6" id="KW-0325">Glycoprotein</keyword>
<dbReference type="Gene3D" id="2.10.70.80">
    <property type="match status" value="2"/>
</dbReference>
<dbReference type="InterPro" id="IPR015943">
    <property type="entry name" value="WD40/YVTN_repeat-like_dom_sf"/>
</dbReference>
<dbReference type="InterPro" id="IPR031777">
    <property type="entry name" value="Sortilin_C"/>
</dbReference>
<comment type="subcellular location">
    <subcellularLocation>
        <location evidence="1">Membrane</location>
    </subcellularLocation>
</comment>